<accession>A0A7W3LTP1</accession>
<dbReference type="Pfam" id="PF00701">
    <property type="entry name" value="DHDPS"/>
    <property type="match status" value="1"/>
</dbReference>
<dbReference type="Proteomes" id="UP000572680">
    <property type="component" value="Unassembled WGS sequence"/>
</dbReference>
<evidence type="ECO:0000256" key="5">
    <source>
        <dbReference type="PIRSR" id="PIRSR001365-1"/>
    </source>
</evidence>
<protein>
    <submittedName>
        <fullName evidence="7">4-hydroxy-tetrahydrodipicolinate synthase</fullName>
        <ecNumber evidence="7">4.3.3.7</ecNumber>
    </submittedName>
</protein>
<dbReference type="InterPro" id="IPR020624">
    <property type="entry name" value="Schiff_base-form_aldolases_CS"/>
</dbReference>
<organism evidence="7 8">
    <name type="scientific">Actinomadura namibiensis</name>
    <dbReference type="NCBI Taxonomy" id="182080"/>
    <lineage>
        <taxon>Bacteria</taxon>
        <taxon>Bacillati</taxon>
        <taxon>Actinomycetota</taxon>
        <taxon>Actinomycetes</taxon>
        <taxon>Streptosporangiales</taxon>
        <taxon>Thermomonosporaceae</taxon>
        <taxon>Actinomadura</taxon>
    </lineage>
</organism>
<dbReference type="SMART" id="SM01130">
    <property type="entry name" value="DHDPS"/>
    <property type="match status" value="1"/>
</dbReference>
<reference evidence="7 8" key="1">
    <citation type="submission" date="2020-08" db="EMBL/GenBank/DDBJ databases">
        <title>Genomic Encyclopedia of Type Strains, Phase IV (KMG-IV): sequencing the most valuable type-strain genomes for metagenomic binning, comparative biology and taxonomic classification.</title>
        <authorList>
            <person name="Goeker M."/>
        </authorList>
    </citation>
    <scope>NUCLEOTIDE SEQUENCE [LARGE SCALE GENOMIC DNA]</scope>
    <source>
        <strain evidence="7 8">DSM 44197</strain>
    </source>
</reference>
<feature type="binding site" evidence="6">
    <location>
        <position position="44"/>
    </location>
    <ligand>
        <name>pyruvate</name>
        <dbReference type="ChEBI" id="CHEBI:15361"/>
    </ligand>
</feature>
<dbReference type="EC" id="4.3.3.7" evidence="7"/>
<dbReference type="SUPFAM" id="SSF51569">
    <property type="entry name" value="Aldolase"/>
    <property type="match status" value="1"/>
</dbReference>
<comment type="caution">
    <text evidence="7">The sequence shown here is derived from an EMBL/GenBank/DDBJ whole genome shotgun (WGS) entry which is preliminary data.</text>
</comment>
<dbReference type="GO" id="GO:0008840">
    <property type="term" value="F:4-hydroxy-tetrahydrodipicolinate synthase activity"/>
    <property type="evidence" value="ECO:0007669"/>
    <property type="project" value="UniProtKB-EC"/>
</dbReference>
<keyword evidence="2 4" id="KW-0456">Lyase</keyword>
<keyword evidence="3" id="KW-0704">Schiff base</keyword>
<dbReference type="InterPro" id="IPR013785">
    <property type="entry name" value="Aldolase_TIM"/>
</dbReference>
<comment type="similarity">
    <text evidence="1 4">Belongs to the DapA family.</text>
</comment>
<name>A0A7W3LTP1_ACTNM</name>
<evidence type="ECO:0000313" key="7">
    <source>
        <dbReference type="EMBL" id="MBA8954052.1"/>
    </source>
</evidence>
<feature type="binding site" evidence="6">
    <location>
        <position position="202"/>
    </location>
    <ligand>
        <name>pyruvate</name>
        <dbReference type="ChEBI" id="CHEBI:15361"/>
    </ligand>
</feature>
<gene>
    <name evidence="7" type="ORF">HNR61_005706</name>
</gene>
<dbReference type="AlphaFoldDB" id="A0A7W3LTP1"/>
<dbReference type="PROSITE" id="PS00666">
    <property type="entry name" value="DHDPS_2"/>
    <property type="match status" value="1"/>
</dbReference>
<dbReference type="GO" id="GO:0044281">
    <property type="term" value="P:small molecule metabolic process"/>
    <property type="evidence" value="ECO:0007669"/>
    <property type="project" value="UniProtKB-ARBA"/>
</dbReference>
<evidence type="ECO:0000256" key="1">
    <source>
        <dbReference type="ARBA" id="ARBA00007592"/>
    </source>
</evidence>
<feature type="active site" description="Schiff-base intermediate with substrate" evidence="5">
    <location>
        <position position="160"/>
    </location>
</feature>
<evidence type="ECO:0000256" key="4">
    <source>
        <dbReference type="PIRNR" id="PIRNR001365"/>
    </source>
</evidence>
<dbReference type="InterPro" id="IPR002220">
    <property type="entry name" value="DapA-like"/>
</dbReference>
<proteinExistence type="inferred from homology"/>
<evidence type="ECO:0000313" key="8">
    <source>
        <dbReference type="Proteomes" id="UP000572680"/>
    </source>
</evidence>
<dbReference type="PRINTS" id="PR00146">
    <property type="entry name" value="DHPICSNTHASE"/>
</dbReference>
<dbReference type="PROSITE" id="PS00665">
    <property type="entry name" value="DHDPS_1"/>
    <property type="match status" value="1"/>
</dbReference>
<sequence length="284" mass="29259">MHGIHVALVTPFTSGGGIDAKSLDRLARHCLDHGASGLVALGTTGEGPLLTAAERRTVLDVCRAVAIEYGVPLTVGAGTMGTADTIAQARERALYADALLTVVPYYLRPTDDAVVDHFAAVGAAVDVPLLVYDVPYRTGKHLPAETLLRLLDLDAVTGVKHCPGGIGRDTLALLASGTSKAVLCGDDPYVYPMLRLGAAGAIAASACLAPAAFAALGTTCGPSLHHALVPLTEALFAEPSPAVLKACLAARGLIDDPGVRAPMAPPRQENVRRALGALRALDER</sequence>
<dbReference type="Gene3D" id="3.20.20.70">
    <property type="entry name" value="Aldolase class I"/>
    <property type="match status" value="1"/>
</dbReference>
<evidence type="ECO:0000256" key="6">
    <source>
        <dbReference type="PIRSR" id="PIRSR001365-2"/>
    </source>
</evidence>
<evidence type="ECO:0000256" key="3">
    <source>
        <dbReference type="ARBA" id="ARBA00023270"/>
    </source>
</evidence>
<dbReference type="EMBL" id="JACJIA010000008">
    <property type="protein sequence ID" value="MBA8954052.1"/>
    <property type="molecule type" value="Genomic_DNA"/>
</dbReference>
<dbReference type="RefSeq" id="WP_182846189.1">
    <property type="nucleotide sequence ID" value="NZ_BAAALP010000001.1"/>
</dbReference>
<keyword evidence="8" id="KW-1185">Reference proteome</keyword>
<evidence type="ECO:0000256" key="2">
    <source>
        <dbReference type="ARBA" id="ARBA00023239"/>
    </source>
</evidence>
<dbReference type="InterPro" id="IPR020625">
    <property type="entry name" value="Schiff_base-form_aldolases_AS"/>
</dbReference>
<feature type="active site" description="Proton donor/acceptor" evidence="5">
    <location>
        <position position="132"/>
    </location>
</feature>
<dbReference type="PANTHER" id="PTHR12128:SF66">
    <property type="entry name" value="4-HYDROXY-2-OXOGLUTARATE ALDOLASE, MITOCHONDRIAL"/>
    <property type="match status" value="1"/>
</dbReference>
<dbReference type="PIRSF" id="PIRSF001365">
    <property type="entry name" value="DHDPS"/>
    <property type="match status" value="1"/>
</dbReference>
<dbReference type="PANTHER" id="PTHR12128">
    <property type="entry name" value="DIHYDRODIPICOLINATE SYNTHASE"/>
    <property type="match status" value="1"/>
</dbReference>